<evidence type="ECO:0000259" key="16">
    <source>
        <dbReference type="Pfam" id="PF02771"/>
    </source>
</evidence>
<keyword evidence="7" id="KW-0276">Fatty acid metabolism</keyword>
<evidence type="ECO:0000256" key="10">
    <source>
        <dbReference type="ARBA" id="ARBA00037895"/>
    </source>
</evidence>
<feature type="domain" description="Acyl-CoA oxidase/dehydrogenase middle" evidence="15">
    <location>
        <begin position="411"/>
        <end position="514"/>
    </location>
</feature>
<evidence type="ECO:0000313" key="19">
    <source>
        <dbReference type="Proteomes" id="UP000574390"/>
    </source>
</evidence>
<comment type="similarity">
    <text evidence="3">Belongs to the acyl-CoA dehydrogenase family.</text>
</comment>
<dbReference type="Pfam" id="PF17875">
    <property type="entry name" value="RPA43_OB"/>
    <property type="match status" value="1"/>
</dbReference>
<evidence type="ECO:0000259" key="14">
    <source>
        <dbReference type="Pfam" id="PF00441"/>
    </source>
</evidence>
<dbReference type="GO" id="GO:0003853">
    <property type="term" value="F:short-chain 2-methyl fatty acyl-CoA dehydrogenase activity"/>
    <property type="evidence" value="ECO:0007669"/>
    <property type="project" value="UniProtKB-EC"/>
</dbReference>
<evidence type="ECO:0000256" key="2">
    <source>
        <dbReference type="ARBA" id="ARBA00005198"/>
    </source>
</evidence>
<dbReference type="SUPFAM" id="SSF47203">
    <property type="entry name" value="Acyl-CoA dehydrogenase C-terminal domain-like"/>
    <property type="match status" value="1"/>
</dbReference>
<comment type="catalytic activity">
    <reaction evidence="12">
        <text>2-methylbutanoyl-CoA + oxidized [electron-transfer flavoprotein] + H(+) = (2E)-2-methylbut-2-enoyl-CoA + reduced [electron-transfer flavoprotein]</text>
        <dbReference type="Rhea" id="RHEA:43780"/>
        <dbReference type="Rhea" id="RHEA-COMP:10685"/>
        <dbReference type="Rhea" id="RHEA-COMP:10686"/>
        <dbReference type="ChEBI" id="CHEBI:15378"/>
        <dbReference type="ChEBI" id="CHEBI:57336"/>
        <dbReference type="ChEBI" id="CHEBI:57337"/>
        <dbReference type="ChEBI" id="CHEBI:57692"/>
        <dbReference type="ChEBI" id="CHEBI:58307"/>
        <dbReference type="EC" id="1.3.8.5"/>
    </reaction>
    <physiologicalReaction direction="left-to-right" evidence="12">
        <dbReference type="Rhea" id="RHEA:43781"/>
    </physiologicalReaction>
</comment>
<evidence type="ECO:0000256" key="6">
    <source>
        <dbReference type="ARBA" id="ARBA00022827"/>
    </source>
</evidence>
<protein>
    <recommendedName>
        <fullName evidence="11">short-chain 2-methylacyl-CoA dehydrogenase</fullName>
        <ecNumber evidence="11">1.3.8.5</ecNumber>
    </recommendedName>
</protein>
<dbReference type="PANTHER" id="PTHR43884">
    <property type="entry name" value="ACYL-COA DEHYDROGENASE"/>
    <property type="match status" value="1"/>
</dbReference>
<dbReference type="InterPro" id="IPR046373">
    <property type="entry name" value="Acyl-CoA_Oxase/DH_mid-dom_sf"/>
</dbReference>
<dbReference type="AlphaFoldDB" id="A0A7J6Q6D5"/>
<comment type="caution">
    <text evidence="18">The sequence shown here is derived from an EMBL/GenBank/DDBJ whole genome shotgun (WGS) entry which is preliminary data.</text>
</comment>
<dbReference type="GO" id="GO:0006631">
    <property type="term" value="P:fatty acid metabolic process"/>
    <property type="evidence" value="ECO:0007669"/>
    <property type="project" value="UniProtKB-KW"/>
</dbReference>
<dbReference type="Gene3D" id="3.40.50.150">
    <property type="entry name" value="Vaccinia Virus protein VP39"/>
    <property type="match status" value="1"/>
</dbReference>
<organism evidence="18 19">
    <name type="scientific">Perkinsus olseni</name>
    <name type="common">Perkinsus atlanticus</name>
    <dbReference type="NCBI Taxonomy" id="32597"/>
    <lineage>
        <taxon>Eukaryota</taxon>
        <taxon>Sar</taxon>
        <taxon>Alveolata</taxon>
        <taxon>Perkinsozoa</taxon>
        <taxon>Perkinsea</taxon>
        <taxon>Perkinsida</taxon>
        <taxon>Perkinsidae</taxon>
        <taxon>Perkinsus</taxon>
    </lineage>
</organism>
<evidence type="ECO:0000256" key="13">
    <source>
        <dbReference type="SAM" id="MobiDB-lite"/>
    </source>
</evidence>
<evidence type="ECO:0000256" key="3">
    <source>
        <dbReference type="ARBA" id="ARBA00009347"/>
    </source>
</evidence>
<keyword evidence="9" id="KW-0443">Lipid metabolism</keyword>
<dbReference type="PROSITE" id="PS00073">
    <property type="entry name" value="ACYL_COA_DH_2"/>
    <property type="match status" value="1"/>
</dbReference>
<reference evidence="18 19" key="1">
    <citation type="submission" date="2020-04" db="EMBL/GenBank/DDBJ databases">
        <title>Perkinsus olseni comparative genomics.</title>
        <authorList>
            <person name="Bogema D.R."/>
        </authorList>
    </citation>
    <scope>NUCLEOTIDE SEQUENCE [LARGE SCALE GENOMIC DNA]</scope>
    <source>
        <strain evidence="18">ATCC PRA-205</strain>
    </source>
</reference>
<dbReference type="SUPFAM" id="SSF53335">
    <property type="entry name" value="S-adenosyl-L-methionine-dependent methyltransferases"/>
    <property type="match status" value="1"/>
</dbReference>
<evidence type="ECO:0000313" key="18">
    <source>
        <dbReference type="EMBL" id="KAF4703863.1"/>
    </source>
</evidence>
<dbReference type="SUPFAM" id="SSF50249">
    <property type="entry name" value="Nucleic acid-binding proteins"/>
    <property type="match status" value="1"/>
</dbReference>
<dbReference type="InterPro" id="IPR013786">
    <property type="entry name" value="AcylCoA_DH/ox_N"/>
</dbReference>
<dbReference type="Gene3D" id="1.10.540.10">
    <property type="entry name" value="Acyl-CoA dehydrogenase/oxidase, N-terminal domain"/>
    <property type="match status" value="1"/>
</dbReference>
<feature type="compositionally biased region" description="Basic residues" evidence="13">
    <location>
        <begin position="1046"/>
        <end position="1057"/>
    </location>
</feature>
<evidence type="ECO:0000256" key="5">
    <source>
        <dbReference type="ARBA" id="ARBA00022630"/>
    </source>
</evidence>
<gene>
    <name evidence="18" type="ORF">FOZ62_024935</name>
</gene>
<dbReference type="InterPro" id="IPR006091">
    <property type="entry name" value="Acyl-CoA_Oxase/DH_mid-dom"/>
</dbReference>
<dbReference type="InterPro" id="IPR029063">
    <property type="entry name" value="SAM-dependent_MTases_sf"/>
</dbReference>
<evidence type="ECO:0000256" key="11">
    <source>
        <dbReference type="ARBA" id="ARBA00039036"/>
    </source>
</evidence>
<dbReference type="GO" id="GO:0050660">
    <property type="term" value="F:flavin adenine dinucleotide binding"/>
    <property type="evidence" value="ECO:0007669"/>
    <property type="project" value="InterPro"/>
</dbReference>
<comment type="subunit">
    <text evidence="4">Homotetramer.</text>
</comment>
<comment type="pathway">
    <text evidence="10">Amino-acid degradation; L-isoleucine degradation.</text>
</comment>
<dbReference type="InterPro" id="IPR036250">
    <property type="entry name" value="AcylCo_DH-like_C"/>
</dbReference>
<dbReference type="Pfam" id="PF00441">
    <property type="entry name" value="Acyl-CoA_dh_1"/>
    <property type="match status" value="1"/>
</dbReference>
<proteinExistence type="inferred from homology"/>
<feature type="domain" description="Acyl-CoA dehydrogenase/oxidase C-terminal" evidence="14">
    <location>
        <begin position="526"/>
        <end position="664"/>
    </location>
</feature>
<dbReference type="InterPro" id="IPR037069">
    <property type="entry name" value="AcylCoA_DH/ox_N_sf"/>
</dbReference>
<evidence type="ECO:0000256" key="4">
    <source>
        <dbReference type="ARBA" id="ARBA00011881"/>
    </source>
</evidence>
<dbReference type="Gene3D" id="2.40.50.1060">
    <property type="match status" value="1"/>
</dbReference>
<feature type="region of interest" description="Disordered" evidence="13">
    <location>
        <begin position="1"/>
        <end position="26"/>
    </location>
</feature>
<feature type="compositionally biased region" description="Polar residues" evidence="13">
    <location>
        <begin position="1"/>
        <end position="10"/>
    </location>
</feature>
<name>A0A7J6Q6D5_PEROL</name>
<dbReference type="Proteomes" id="UP000574390">
    <property type="component" value="Unassembled WGS sequence"/>
</dbReference>
<dbReference type="EC" id="1.3.8.5" evidence="11"/>
<dbReference type="Pfam" id="PF02771">
    <property type="entry name" value="Acyl-CoA_dh_N"/>
    <property type="match status" value="1"/>
</dbReference>
<feature type="domain" description="RPA43 OB" evidence="17">
    <location>
        <begin position="851"/>
        <end position="1022"/>
    </location>
</feature>
<evidence type="ECO:0000259" key="17">
    <source>
        <dbReference type="Pfam" id="PF17875"/>
    </source>
</evidence>
<evidence type="ECO:0000256" key="8">
    <source>
        <dbReference type="ARBA" id="ARBA00023002"/>
    </source>
</evidence>
<dbReference type="EMBL" id="JABANM010031873">
    <property type="protein sequence ID" value="KAF4703863.1"/>
    <property type="molecule type" value="Genomic_DNA"/>
</dbReference>
<dbReference type="FunFam" id="1.10.540.10:FF:000026">
    <property type="entry name" value="Acyl-CoA dehydrogenase medium chain"/>
    <property type="match status" value="1"/>
</dbReference>
<evidence type="ECO:0000256" key="9">
    <source>
        <dbReference type="ARBA" id="ARBA00023098"/>
    </source>
</evidence>
<dbReference type="InterPro" id="IPR009100">
    <property type="entry name" value="AcylCoA_DH/oxidase_NM_dom_sf"/>
</dbReference>
<evidence type="ECO:0000256" key="12">
    <source>
        <dbReference type="ARBA" id="ARBA00048235"/>
    </source>
</evidence>
<comment type="pathway">
    <text evidence="2">Lipid metabolism; mitochondrial fatty acid beta-oxidation.</text>
</comment>
<dbReference type="PROSITE" id="PS00072">
    <property type="entry name" value="ACYL_COA_DH_1"/>
    <property type="match status" value="1"/>
</dbReference>
<dbReference type="InterPro" id="IPR012340">
    <property type="entry name" value="NA-bd_OB-fold"/>
</dbReference>
<feature type="compositionally biased region" description="Basic residues" evidence="13">
    <location>
        <begin position="1076"/>
        <end position="1087"/>
    </location>
</feature>
<dbReference type="Gene3D" id="2.40.110.10">
    <property type="entry name" value="Butyryl-CoA Dehydrogenase, subunit A, domain 2"/>
    <property type="match status" value="1"/>
</dbReference>
<evidence type="ECO:0000256" key="7">
    <source>
        <dbReference type="ARBA" id="ARBA00022832"/>
    </source>
</evidence>
<dbReference type="Pfam" id="PF02770">
    <property type="entry name" value="Acyl-CoA_dh_M"/>
    <property type="match status" value="1"/>
</dbReference>
<feature type="domain" description="Acyl-CoA dehydrogenase/oxidase N-terminal" evidence="16">
    <location>
        <begin position="298"/>
        <end position="406"/>
    </location>
</feature>
<dbReference type="GO" id="GO:0005739">
    <property type="term" value="C:mitochondrion"/>
    <property type="evidence" value="ECO:0007669"/>
    <property type="project" value="TreeGrafter"/>
</dbReference>
<accession>A0A7J6Q6D5</accession>
<dbReference type="InterPro" id="IPR041178">
    <property type="entry name" value="RPA43_OB"/>
</dbReference>
<dbReference type="Gene3D" id="1.20.140.10">
    <property type="entry name" value="Butyryl-CoA Dehydrogenase, subunit A, domain 3"/>
    <property type="match status" value="2"/>
</dbReference>
<dbReference type="InterPro" id="IPR009075">
    <property type="entry name" value="AcylCo_DH/oxidase_C"/>
</dbReference>
<sequence length="1087" mass="116508">MTSTSSSSLAVNPEDPSAAADDGHEMPSATTIKVWGRDVPRSRVEKVFKGALGGFVLLNAVMIPLVVPKLSRRYRGPPYLPSTAQSLDAIFTRLLPRSGVTPAQSTFLDLGSGDGRLVIAAASKGNFCRAAGIELNPWLVLLSRIKASTTSGVGVAPHFYWGNAFDAGLIRKIDPQVVTLYGRPGDGVMSKYGEVLEEALSSKGGIVISNKFGIPGWGQRVIGEVEGVKMYKIPPQQHDGDGTSDDATERERLLFHSDAGPSSYAATEGRVRLSKAATSVQDTENKIFLLYRFPAPVDDELLRSTVRTFANDVIGPLVSKMDEKSCMDDSLVQALFDNGFMGMEIEASRGGSELGFVEALIAIEEISRVDPAVGAMIDIHNTLIPRSIHLYGNDDQKDTWLPRLAQDTVGAFAISEAGAGSDAFALKTTATKVPGGWTINGDKLWISNSREAGLFLLFATVDRSLGHKGITAFLLPKYEDGAGGSVREGFTIGPPEKKLGIKASSTCPLNFDNVFLPDTSLLGEVGEGYKVAMSLLNEGRIGIAAQMLGIAKAAIGHSIRRWFQLAELQAEIYAAHLLVYNAAALKIMVDRGELASKDIILECSAAKLKASRVAEEAASKGIEWLGGVGYTKDYPLEKLYRDAKIGQIYEGTSNIQLETIAKEIIKRRKNEVSSSSSTFFAMSAVVTGCIIGSFPLDSTPQLLRYHTDHIPKPIPHDTFDTVVAAATLQDDKMIGNEDEGASSSTSGIEAMVSGLGEALAKEAEFYSDRLSSVKLSVSASMIPSQLTSKGTLRRTAMRMLVLRYLNHPTAPAVTIGLLPSSTSPSTCYVGEGGALLTSRLSNIELLSLGVKPGEKLTGEVTHVSGTSIGVTVLGTWPATIPSSNMLSDWTYDEGAATWKRQVPAAVVKKGTRVTFFVDSVVTGSGSAAAPNDYDDDSYDWDASQTGGNRECYGVGGVEEDDVDATFTRKWAAATKAIDTDPNATSFRSLVTSKEIRDTTTVISAESTFTIIGALLEPAGAGAVSAKGKTAELEKVEDGEEDEGQKKVTKKRKHHHHHHEEEEAEVSPKASKTVKIEKKHKKHRKLSH</sequence>
<feature type="region of interest" description="Disordered" evidence="13">
    <location>
        <begin position="1030"/>
        <end position="1087"/>
    </location>
</feature>
<keyword evidence="8" id="KW-0560">Oxidoreductase</keyword>
<keyword evidence="5" id="KW-0285">Flavoprotein</keyword>
<keyword evidence="6" id="KW-0274">FAD</keyword>
<dbReference type="InterPro" id="IPR006089">
    <property type="entry name" value="Acyl-CoA_DH_CS"/>
</dbReference>
<dbReference type="PANTHER" id="PTHR43884:SF1">
    <property type="entry name" value="SHORT_BRANCHED CHAIN SPECIFIC ACYL-COA DEHYDROGENASE, MITOCHONDRIAL"/>
    <property type="match status" value="1"/>
</dbReference>
<evidence type="ECO:0000259" key="15">
    <source>
        <dbReference type="Pfam" id="PF02770"/>
    </source>
</evidence>
<comment type="cofactor">
    <cofactor evidence="1">
        <name>FAD</name>
        <dbReference type="ChEBI" id="CHEBI:57692"/>
    </cofactor>
</comment>
<dbReference type="SUPFAM" id="SSF56645">
    <property type="entry name" value="Acyl-CoA dehydrogenase NM domain-like"/>
    <property type="match status" value="1"/>
</dbReference>
<evidence type="ECO:0000256" key="1">
    <source>
        <dbReference type="ARBA" id="ARBA00001974"/>
    </source>
</evidence>